<evidence type="ECO:0000313" key="5">
    <source>
        <dbReference type="EMBL" id="TFY73940.1"/>
    </source>
</evidence>
<dbReference type="Proteomes" id="UP000298061">
    <property type="component" value="Unassembled WGS sequence"/>
</dbReference>
<comment type="caution">
    <text evidence="5">The sequence shown here is derived from an EMBL/GenBank/DDBJ whole genome shotgun (WGS) entry which is preliminary data.</text>
</comment>
<organism evidence="5 6">
    <name type="scientific">Hericium alpestre</name>
    <dbReference type="NCBI Taxonomy" id="135208"/>
    <lineage>
        <taxon>Eukaryota</taxon>
        <taxon>Fungi</taxon>
        <taxon>Dikarya</taxon>
        <taxon>Basidiomycota</taxon>
        <taxon>Agaricomycotina</taxon>
        <taxon>Agaricomycetes</taxon>
        <taxon>Russulales</taxon>
        <taxon>Hericiaceae</taxon>
        <taxon>Hericium</taxon>
    </lineage>
</organism>
<dbReference type="AlphaFoldDB" id="A0A4Y9ZIB7"/>
<dbReference type="STRING" id="135208.A0A4Y9ZIB7"/>
<feature type="non-terminal residue" evidence="5">
    <location>
        <position position="1"/>
    </location>
</feature>
<comment type="subcellular location">
    <subcellularLocation>
        <location evidence="1">Cytoplasm</location>
        <location evidence="1">Cytoskeleton</location>
    </subcellularLocation>
</comment>
<dbReference type="InterPro" id="IPR003108">
    <property type="entry name" value="GAR_dom"/>
</dbReference>
<dbReference type="GO" id="GO:0008017">
    <property type="term" value="F:microtubule binding"/>
    <property type="evidence" value="ECO:0007669"/>
    <property type="project" value="InterPro"/>
</dbReference>
<dbReference type="Gene3D" id="3.30.920.20">
    <property type="entry name" value="Gas2-like domain"/>
    <property type="match status" value="1"/>
</dbReference>
<feature type="domain" description="GAR" evidence="4">
    <location>
        <begin position="1"/>
        <end position="68"/>
    </location>
</feature>
<reference evidence="5 6" key="1">
    <citation type="submission" date="2019-02" db="EMBL/GenBank/DDBJ databases">
        <title>Genome sequencing of the rare red list fungi Hericium alpestre (H. flagellum).</title>
        <authorList>
            <person name="Buettner E."/>
            <person name="Kellner H."/>
        </authorList>
    </citation>
    <scope>NUCLEOTIDE SEQUENCE [LARGE SCALE GENOMIC DNA]</scope>
    <source>
        <strain evidence="5 6">DSM 108284</strain>
    </source>
</reference>
<evidence type="ECO:0000256" key="3">
    <source>
        <dbReference type="ARBA" id="ARBA00023212"/>
    </source>
</evidence>
<sequence>VPKEGEEIRAQYAFSTTLARKIVTCRLTTLSRNSAKGESSTTTKKVMVRVGGGWQDLQFYMLNRQAGL</sequence>
<protein>
    <recommendedName>
        <fullName evidence="4">GAR domain-containing protein</fullName>
    </recommendedName>
</protein>
<dbReference type="SUPFAM" id="SSF143575">
    <property type="entry name" value="GAS2 domain-like"/>
    <property type="match status" value="1"/>
</dbReference>
<keyword evidence="2" id="KW-0963">Cytoplasm</keyword>
<evidence type="ECO:0000256" key="2">
    <source>
        <dbReference type="ARBA" id="ARBA00022490"/>
    </source>
</evidence>
<dbReference type="EMBL" id="SFCI01002415">
    <property type="protein sequence ID" value="TFY73940.1"/>
    <property type="molecule type" value="Genomic_DNA"/>
</dbReference>
<keyword evidence="6" id="KW-1185">Reference proteome</keyword>
<proteinExistence type="predicted"/>
<dbReference type="PROSITE" id="PS51460">
    <property type="entry name" value="GAR"/>
    <property type="match status" value="1"/>
</dbReference>
<accession>A0A4Y9ZIB7</accession>
<evidence type="ECO:0000313" key="6">
    <source>
        <dbReference type="Proteomes" id="UP000298061"/>
    </source>
</evidence>
<evidence type="ECO:0000259" key="4">
    <source>
        <dbReference type="PROSITE" id="PS51460"/>
    </source>
</evidence>
<dbReference type="InterPro" id="IPR036534">
    <property type="entry name" value="GAR_dom_sf"/>
</dbReference>
<evidence type="ECO:0000256" key="1">
    <source>
        <dbReference type="ARBA" id="ARBA00004245"/>
    </source>
</evidence>
<dbReference type="OrthoDB" id="5559380at2759"/>
<dbReference type="Pfam" id="PF02187">
    <property type="entry name" value="GAS2"/>
    <property type="match status" value="1"/>
</dbReference>
<gene>
    <name evidence="5" type="ORF">EWM64_g10072</name>
</gene>
<dbReference type="GO" id="GO:0005856">
    <property type="term" value="C:cytoskeleton"/>
    <property type="evidence" value="ECO:0007669"/>
    <property type="project" value="UniProtKB-SubCell"/>
</dbReference>
<keyword evidence="3" id="KW-0206">Cytoskeleton</keyword>
<name>A0A4Y9ZIB7_9AGAM</name>